<gene>
    <name evidence="1" type="ORF">FX983_04830</name>
</gene>
<reference evidence="1 2" key="1">
    <citation type="submission" date="2019-12" db="EMBL/GenBank/DDBJ databases">
        <title>Endophytic bacteria associated with Panax ginseng seedlings.</title>
        <authorList>
            <person name="Park J.M."/>
            <person name="Shin R."/>
            <person name="Jo S.H."/>
        </authorList>
    </citation>
    <scope>NUCLEOTIDE SEQUENCE [LARGE SCALE GENOMIC DNA]</scope>
    <source>
        <strain evidence="1 2">PgKB32</strain>
    </source>
</reference>
<dbReference type="AlphaFoldDB" id="A0A6L5BNY1"/>
<name>A0A6L5BNY1_9PSED</name>
<evidence type="ECO:0000313" key="1">
    <source>
        <dbReference type="EMBL" id="KAF2390369.1"/>
    </source>
</evidence>
<sequence>MPFTCGIGVPSTFVTNSIYIYTPKASQFRTINNSSKHSSPSKILGDSKTSCIARTFSSETLSFELRRLLRSIKTSNATTKTTPTTFIPSRLDTNSNKSNLSTFVRLQASKITENSPLPVKLSLHVDLPLAGRPMVTNNSMLFFLSIIALNSLSALTHAFFSDNASFPSRKLSGLIITFRLFKATTLLGRPTALNEAISEPLISFSNRSTCIRLESNNSSNLFFISPDSRNLSRS</sequence>
<accession>A0A6L5BNY1</accession>
<organism evidence="1 2">
    <name type="scientific">Pseudomonas frederiksbergensis</name>
    <dbReference type="NCBI Taxonomy" id="104087"/>
    <lineage>
        <taxon>Bacteria</taxon>
        <taxon>Pseudomonadati</taxon>
        <taxon>Pseudomonadota</taxon>
        <taxon>Gammaproteobacteria</taxon>
        <taxon>Pseudomonadales</taxon>
        <taxon>Pseudomonadaceae</taxon>
        <taxon>Pseudomonas</taxon>
    </lineage>
</organism>
<dbReference type="Proteomes" id="UP000475265">
    <property type="component" value="Unassembled WGS sequence"/>
</dbReference>
<proteinExistence type="predicted"/>
<protein>
    <submittedName>
        <fullName evidence="1">Uncharacterized protein</fullName>
    </submittedName>
</protein>
<comment type="caution">
    <text evidence="1">The sequence shown here is derived from an EMBL/GenBank/DDBJ whole genome shotgun (WGS) entry which is preliminary data.</text>
</comment>
<dbReference type="EMBL" id="JAAAXX010000002">
    <property type="protein sequence ID" value="KAF2390369.1"/>
    <property type="molecule type" value="Genomic_DNA"/>
</dbReference>
<evidence type="ECO:0000313" key="2">
    <source>
        <dbReference type="Proteomes" id="UP000475265"/>
    </source>
</evidence>